<dbReference type="AlphaFoldDB" id="A0AAV8XYZ0"/>
<name>A0AAV8XYZ0_9CUCU</name>
<accession>A0AAV8XYZ0</accession>
<organism evidence="1 2">
    <name type="scientific">Aromia moschata</name>
    <dbReference type="NCBI Taxonomy" id="1265417"/>
    <lineage>
        <taxon>Eukaryota</taxon>
        <taxon>Metazoa</taxon>
        <taxon>Ecdysozoa</taxon>
        <taxon>Arthropoda</taxon>
        <taxon>Hexapoda</taxon>
        <taxon>Insecta</taxon>
        <taxon>Pterygota</taxon>
        <taxon>Neoptera</taxon>
        <taxon>Endopterygota</taxon>
        <taxon>Coleoptera</taxon>
        <taxon>Polyphaga</taxon>
        <taxon>Cucujiformia</taxon>
        <taxon>Chrysomeloidea</taxon>
        <taxon>Cerambycidae</taxon>
        <taxon>Cerambycinae</taxon>
        <taxon>Callichromatini</taxon>
        <taxon>Aromia</taxon>
    </lineage>
</organism>
<dbReference type="EMBL" id="JAPWTK010000260">
    <property type="protein sequence ID" value="KAJ8944279.1"/>
    <property type="molecule type" value="Genomic_DNA"/>
</dbReference>
<evidence type="ECO:0000313" key="1">
    <source>
        <dbReference type="EMBL" id="KAJ8944279.1"/>
    </source>
</evidence>
<protein>
    <submittedName>
        <fullName evidence="1">Uncharacterized protein</fullName>
    </submittedName>
</protein>
<comment type="caution">
    <text evidence="1">The sequence shown here is derived from an EMBL/GenBank/DDBJ whole genome shotgun (WGS) entry which is preliminary data.</text>
</comment>
<dbReference type="Proteomes" id="UP001162162">
    <property type="component" value="Unassembled WGS sequence"/>
</dbReference>
<keyword evidence="2" id="KW-1185">Reference proteome</keyword>
<sequence length="120" mass="13390">MQTDPEDKQCVQVGISVFPTRPTPPPPPPPSIPAKLLALLKKYKKCGWRIKELAKPKPPIIPKFVPEVVKPRYDKKKEIDLIDETAYYSDQMSRPLLSCSRRPPLGTTVGVASDCGHITN</sequence>
<reference evidence="1" key="1">
    <citation type="journal article" date="2023" name="Insect Mol. Biol.">
        <title>Genome sequencing provides insights into the evolution of gene families encoding plant cell wall-degrading enzymes in longhorned beetles.</title>
        <authorList>
            <person name="Shin N.R."/>
            <person name="Okamura Y."/>
            <person name="Kirsch R."/>
            <person name="Pauchet Y."/>
        </authorList>
    </citation>
    <scope>NUCLEOTIDE SEQUENCE</scope>
    <source>
        <strain evidence="1">AMC_N1</strain>
    </source>
</reference>
<evidence type="ECO:0000313" key="2">
    <source>
        <dbReference type="Proteomes" id="UP001162162"/>
    </source>
</evidence>
<gene>
    <name evidence="1" type="ORF">NQ318_009656</name>
</gene>
<proteinExistence type="predicted"/>